<sequence>MKKECKILGVHNRFEQGVITTIHLKEAPLHSQADKTQDESASDVVLAKSKDNEQRSRGKKKQTEENQFYTPIERLSKRKKRFAHKGTTRRKRSKFLSVIFLTFSAFETFKTSDAKDLPKATILTSPIVFREDATFQCSYKCPNALSTVSTKWLKGQGKDTIIYGNTSTKGEKYTSTFSHENDIYIYNLTIHNVSVSDLDNYSCEFDFKSAYLKFTMDSKLKFIYIPDNSDIVSNISESKLNMRIPMIYPKPKCTVVFNDEDISQLIKQKDKRERTMFSTTMQMSLSGCNINVTMSCILGSRSFNWFQNISQCGNAINGKEPVSVYPIPFTVLLSLAAAVVITVILCYKCNKREGLQYHIAALQHRLRV</sequence>
<dbReference type="SUPFAM" id="SSF48726">
    <property type="entry name" value="Immunoglobulin"/>
    <property type="match status" value="1"/>
</dbReference>
<keyword evidence="2" id="KW-0472">Membrane</keyword>
<accession>A0A6J8CP01</accession>
<dbReference type="InterPro" id="IPR036179">
    <property type="entry name" value="Ig-like_dom_sf"/>
</dbReference>
<dbReference type="AlphaFoldDB" id="A0A6J8CP01"/>
<dbReference type="Gene3D" id="2.60.40.10">
    <property type="entry name" value="Immunoglobulins"/>
    <property type="match status" value="1"/>
</dbReference>
<keyword evidence="2" id="KW-1133">Transmembrane helix</keyword>
<dbReference type="Proteomes" id="UP000507470">
    <property type="component" value="Unassembled WGS sequence"/>
</dbReference>
<evidence type="ECO:0000259" key="3">
    <source>
        <dbReference type="PROSITE" id="PS50835"/>
    </source>
</evidence>
<gene>
    <name evidence="4" type="ORF">MCOR_32562</name>
</gene>
<dbReference type="EMBL" id="CACVKT020005836">
    <property type="protein sequence ID" value="CAC5398178.1"/>
    <property type="molecule type" value="Genomic_DNA"/>
</dbReference>
<name>A0A6J8CP01_MYTCO</name>
<evidence type="ECO:0000313" key="4">
    <source>
        <dbReference type="EMBL" id="CAC5398178.1"/>
    </source>
</evidence>
<evidence type="ECO:0000256" key="1">
    <source>
        <dbReference type="SAM" id="MobiDB-lite"/>
    </source>
</evidence>
<feature type="domain" description="Ig-like" evidence="3">
    <location>
        <begin position="118"/>
        <end position="203"/>
    </location>
</feature>
<dbReference type="PROSITE" id="PS50835">
    <property type="entry name" value="IG_LIKE"/>
    <property type="match status" value="1"/>
</dbReference>
<evidence type="ECO:0000256" key="2">
    <source>
        <dbReference type="SAM" id="Phobius"/>
    </source>
</evidence>
<keyword evidence="5" id="KW-1185">Reference proteome</keyword>
<feature type="compositionally biased region" description="Basic and acidic residues" evidence="1">
    <location>
        <begin position="48"/>
        <end position="64"/>
    </location>
</feature>
<dbReference type="InterPro" id="IPR013783">
    <property type="entry name" value="Ig-like_fold"/>
</dbReference>
<feature type="transmembrane region" description="Helical" evidence="2">
    <location>
        <begin position="325"/>
        <end position="347"/>
    </location>
</feature>
<dbReference type="InterPro" id="IPR007110">
    <property type="entry name" value="Ig-like_dom"/>
</dbReference>
<protein>
    <recommendedName>
        <fullName evidence="3">Ig-like domain-containing protein</fullName>
    </recommendedName>
</protein>
<reference evidence="4 5" key="1">
    <citation type="submission" date="2020-06" db="EMBL/GenBank/DDBJ databases">
        <authorList>
            <person name="Li R."/>
            <person name="Bekaert M."/>
        </authorList>
    </citation>
    <scope>NUCLEOTIDE SEQUENCE [LARGE SCALE GENOMIC DNA]</scope>
    <source>
        <strain evidence="5">wild</strain>
    </source>
</reference>
<evidence type="ECO:0000313" key="5">
    <source>
        <dbReference type="Proteomes" id="UP000507470"/>
    </source>
</evidence>
<organism evidence="4 5">
    <name type="scientific">Mytilus coruscus</name>
    <name type="common">Sea mussel</name>
    <dbReference type="NCBI Taxonomy" id="42192"/>
    <lineage>
        <taxon>Eukaryota</taxon>
        <taxon>Metazoa</taxon>
        <taxon>Spiralia</taxon>
        <taxon>Lophotrochozoa</taxon>
        <taxon>Mollusca</taxon>
        <taxon>Bivalvia</taxon>
        <taxon>Autobranchia</taxon>
        <taxon>Pteriomorphia</taxon>
        <taxon>Mytilida</taxon>
        <taxon>Mytiloidea</taxon>
        <taxon>Mytilidae</taxon>
        <taxon>Mytilinae</taxon>
        <taxon>Mytilus</taxon>
    </lineage>
</organism>
<feature type="region of interest" description="Disordered" evidence="1">
    <location>
        <begin position="30"/>
        <end position="66"/>
    </location>
</feature>
<proteinExistence type="predicted"/>
<keyword evidence="2" id="KW-0812">Transmembrane</keyword>